<dbReference type="eggNOG" id="COG1470">
    <property type="taxonomic scope" value="Bacteria"/>
</dbReference>
<keyword evidence="5" id="KW-1185">Reference proteome</keyword>
<dbReference type="SMART" id="SM00701">
    <property type="entry name" value="PGRP"/>
    <property type="match status" value="1"/>
</dbReference>
<dbReference type="EMBL" id="ADVR01000042">
    <property type="protein sequence ID" value="EFO80724.1"/>
    <property type="molecule type" value="Genomic_DNA"/>
</dbReference>
<feature type="signal peptide" evidence="2">
    <location>
        <begin position="1"/>
        <end position="29"/>
    </location>
</feature>
<protein>
    <submittedName>
        <fullName evidence="4">N-acetylmuramoyl-L-alanine amidase</fullName>
    </submittedName>
</protein>
<dbReference type="Gene3D" id="3.40.80.10">
    <property type="entry name" value="Peptidoglycan recognition protein-like"/>
    <property type="match status" value="1"/>
</dbReference>
<dbReference type="InterPro" id="IPR015510">
    <property type="entry name" value="PGRP"/>
</dbReference>
<dbReference type="GO" id="GO:0008745">
    <property type="term" value="F:N-acetylmuramoyl-L-alanine amidase activity"/>
    <property type="evidence" value="ECO:0007669"/>
    <property type="project" value="InterPro"/>
</dbReference>
<dbReference type="PROSITE" id="PS51257">
    <property type="entry name" value="PROKAR_LIPOPROTEIN"/>
    <property type="match status" value="1"/>
</dbReference>
<dbReference type="Pfam" id="PF07691">
    <property type="entry name" value="PA14"/>
    <property type="match status" value="1"/>
</dbReference>
<dbReference type="SMART" id="SM00758">
    <property type="entry name" value="PA14"/>
    <property type="match status" value="1"/>
</dbReference>
<feature type="chain" id="PRO_5003146953" evidence="2">
    <location>
        <begin position="30"/>
        <end position="801"/>
    </location>
</feature>
<evidence type="ECO:0000313" key="4">
    <source>
        <dbReference type="EMBL" id="EFO80724.1"/>
    </source>
</evidence>
<dbReference type="PROSITE" id="PS51820">
    <property type="entry name" value="PA14"/>
    <property type="match status" value="1"/>
</dbReference>
<feature type="domain" description="PA14" evidence="3">
    <location>
        <begin position="548"/>
        <end position="698"/>
    </location>
</feature>
<dbReference type="eggNOG" id="COG2385">
    <property type="taxonomic scope" value="Bacteria"/>
</dbReference>
<dbReference type="CDD" id="cd06583">
    <property type="entry name" value="PGRP"/>
    <property type="match status" value="1"/>
</dbReference>
<dbReference type="GO" id="GO:0008270">
    <property type="term" value="F:zinc ion binding"/>
    <property type="evidence" value="ECO:0007669"/>
    <property type="project" value="InterPro"/>
</dbReference>
<dbReference type="HOGENOM" id="CLU_309891_0_0_0"/>
<dbReference type="InterPro" id="IPR011658">
    <property type="entry name" value="PA14_dom"/>
</dbReference>
<dbReference type="InterPro" id="IPR036505">
    <property type="entry name" value="Amidase/PGRP_sf"/>
</dbReference>
<gene>
    <name evidence="4" type="ORF">OSCT_1417</name>
</gene>
<evidence type="ECO:0000256" key="1">
    <source>
        <dbReference type="ARBA" id="ARBA00007553"/>
    </source>
</evidence>
<accession>E1IDL6</accession>
<dbReference type="Pfam" id="PF01510">
    <property type="entry name" value="Amidase_2"/>
    <property type="match status" value="1"/>
</dbReference>
<comment type="similarity">
    <text evidence="1">Belongs to the N-acetylmuramoyl-L-alanine amidase 2 family.</text>
</comment>
<name>E1IDL6_9CHLR</name>
<sequence length="801" mass="86401">MFQRAMIPTMIICGCLILMSLVAITPSSAAPPTGQPVQTVLDPAQLSSTGSGDYLSPITSATPFTHMLLRWEAVQPEQSSLQLEVRASMDAVNWTPWGSVGEDDDLRQPADGPNLHWSTIIYAGEGMRFWQVRATLSAAPDGSLPTLGQIAVNTVDARYGPSAPTPDADLDAIGKPAVVSRTSWGSPDGQSSRATPAYYNVTHLVIHHTADANSLGSSERSWADRVRAIWSFHAITRGWGDIGYNFLIDPNGLIYEGRAGGDNAVGFHDTANYGSMGVSVMGTYSSVAPSAAAQSSLVNLLAWKADQRSIDPQASAYYYGCAHSDYCAPFNAGGVVPTISGHRQVTPGRTTCPGDSFQALIPNIRLQVQNRLNVPAPITSMELLNVQYDRTTVVAGELLKMTFTVRNNGNQTIMTQAPQAGSNFNLADSYVYDEDECFLGDAAQSYPAYPKESNRFRVTLGVVESARAPACNGESGGYPWRWGLNGDLAPGQTRQVVGYVRFREPGTVTLRAGAINEYVSYMARDVFSQSITVIGERSAPMLNSYTTNLNPIANVYRLGNVPDNFLARTQNALSITKGEWLGSFVWDGTPTDWGYSGPIAGVNDNFVIEQTRVFIAPVAGHYTFQTSSDDGSWLWVDGVQVVLNSGLHATESREGTIYLAAGRHVLSFKYFERDGGAFAGYRIKLPGSSVFAGVLEGLGGSGTQSDSPLGTAFPQLRGITLVADDFGGSGVSKLRISFDGVQWIDFAGRSASLGQLVDGRYTIYYRAVDAQQNESATQMLTLNVDSRMPIWRTYLPMVVTP</sequence>
<organism evidence="4 5">
    <name type="scientific">Oscillochloris trichoides DG-6</name>
    <dbReference type="NCBI Taxonomy" id="765420"/>
    <lineage>
        <taxon>Bacteria</taxon>
        <taxon>Bacillati</taxon>
        <taxon>Chloroflexota</taxon>
        <taxon>Chloroflexia</taxon>
        <taxon>Chloroflexales</taxon>
        <taxon>Chloroflexineae</taxon>
        <taxon>Oscillochloridaceae</taxon>
        <taxon>Oscillochloris</taxon>
    </lineage>
</organism>
<dbReference type="SUPFAM" id="SSF55846">
    <property type="entry name" value="N-acetylmuramoyl-L-alanine amidase-like"/>
    <property type="match status" value="1"/>
</dbReference>
<dbReference type="STRING" id="765420.OSCT_1417"/>
<reference evidence="4 5" key="1">
    <citation type="journal article" date="2011" name="J. Bacteriol.">
        <title>Draft genome sequence of the anoxygenic filamentous phototrophic bacterium Oscillochloris trichoides subsp. DG-6.</title>
        <authorList>
            <person name="Kuznetsov B.B."/>
            <person name="Ivanovsky R.N."/>
            <person name="Keppen O.I."/>
            <person name="Sukhacheva M.V."/>
            <person name="Bumazhkin B.K."/>
            <person name="Patutina E.O."/>
            <person name="Beletsky A.V."/>
            <person name="Mardanov A.V."/>
            <person name="Baslerov R.V."/>
            <person name="Panteleeva A.N."/>
            <person name="Kolganova T.V."/>
            <person name="Ravin N.V."/>
            <person name="Skryabin K.G."/>
        </authorList>
    </citation>
    <scope>NUCLEOTIDE SEQUENCE [LARGE SCALE GENOMIC DNA]</scope>
    <source>
        <strain evidence="4 5">DG-6</strain>
    </source>
</reference>
<evidence type="ECO:0000256" key="2">
    <source>
        <dbReference type="SAM" id="SignalP"/>
    </source>
</evidence>
<dbReference type="SUPFAM" id="SSF56988">
    <property type="entry name" value="Anthrax protective antigen"/>
    <property type="match status" value="1"/>
</dbReference>
<evidence type="ECO:0000313" key="5">
    <source>
        <dbReference type="Proteomes" id="UP000054010"/>
    </source>
</evidence>
<dbReference type="SMART" id="SM00644">
    <property type="entry name" value="Ami_2"/>
    <property type="match status" value="1"/>
</dbReference>
<dbReference type="OrthoDB" id="9812621at2"/>
<dbReference type="Gene3D" id="3.90.182.10">
    <property type="entry name" value="Toxin - Anthrax Protective Antigen,domain 1"/>
    <property type="match status" value="1"/>
</dbReference>
<dbReference type="InterPro" id="IPR037524">
    <property type="entry name" value="PA14/GLEYA"/>
</dbReference>
<dbReference type="AlphaFoldDB" id="E1IDL6"/>
<dbReference type="Proteomes" id="UP000054010">
    <property type="component" value="Unassembled WGS sequence"/>
</dbReference>
<keyword evidence="2" id="KW-0732">Signal</keyword>
<comment type="caution">
    <text evidence="4">The sequence shown here is derived from an EMBL/GenBank/DDBJ whole genome shotgun (WGS) entry which is preliminary data.</text>
</comment>
<dbReference type="PANTHER" id="PTHR11022">
    <property type="entry name" value="PEPTIDOGLYCAN RECOGNITION PROTEIN"/>
    <property type="match status" value="1"/>
</dbReference>
<dbReference type="InterPro" id="IPR006619">
    <property type="entry name" value="PGRP_domain_met/bac"/>
</dbReference>
<dbReference type="GO" id="GO:0009253">
    <property type="term" value="P:peptidoglycan catabolic process"/>
    <property type="evidence" value="ECO:0007669"/>
    <property type="project" value="InterPro"/>
</dbReference>
<dbReference type="PANTHER" id="PTHR11022:SF41">
    <property type="entry name" value="PEPTIDOGLYCAN-RECOGNITION PROTEIN LC-RELATED"/>
    <property type="match status" value="1"/>
</dbReference>
<proteinExistence type="inferred from homology"/>
<evidence type="ECO:0000259" key="3">
    <source>
        <dbReference type="PROSITE" id="PS51820"/>
    </source>
</evidence>
<dbReference type="InterPro" id="IPR002502">
    <property type="entry name" value="Amidase_domain"/>
</dbReference>